<evidence type="ECO:0000259" key="3">
    <source>
        <dbReference type="Pfam" id="PF00149"/>
    </source>
</evidence>
<comment type="similarity">
    <text evidence="2">Belongs to the 5'-nucleotidase family.</text>
</comment>
<evidence type="ECO:0000259" key="4">
    <source>
        <dbReference type="Pfam" id="PF02872"/>
    </source>
</evidence>
<dbReference type="SUPFAM" id="SSF55816">
    <property type="entry name" value="5'-nucleotidase (syn. UDP-sugar hydrolase), C-terminal domain"/>
    <property type="match status" value="1"/>
</dbReference>
<protein>
    <submittedName>
        <fullName evidence="5">Bifunctional metallophosphatase/5'-nucleotidase</fullName>
    </submittedName>
</protein>
<name>A0ABV8JHI2_9BACL</name>
<organism evidence="5 6">
    <name type="scientific">Salinithrix halophila</name>
    <dbReference type="NCBI Taxonomy" id="1485204"/>
    <lineage>
        <taxon>Bacteria</taxon>
        <taxon>Bacillati</taxon>
        <taxon>Bacillota</taxon>
        <taxon>Bacilli</taxon>
        <taxon>Bacillales</taxon>
        <taxon>Thermoactinomycetaceae</taxon>
        <taxon>Salinithrix</taxon>
    </lineage>
</organism>
<feature type="domain" description="Calcineurin-like phosphoesterase" evidence="3">
    <location>
        <begin position="41"/>
        <end position="277"/>
    </location>
</feature>
<dbReference type="Proteomes" id="UP001595843">
    <property type="component" value="Unassembled WGS sequence"/>
</dbReference>
<accession>A0ABV8JHI2</accession>
<dbReference type="Pfam" id="PF00149">
    <property type="entry name" value="Metallophos"/>
    <property type="match status" value="1"/>
</dbReference>
<dbReference type="InterPro" id="IPR008334">
    <property type="entry name" value="5'-Nucleotdase_C"/>
</dbReference>
<dbReference type="Gene3D" id="3.90.780.10">
    <property type="entry name" value="5'-Nucleotidase, C-terminal domain"/>
    <property type="match status" value="1"/>
</dbReference>
<comment type="caution">
    <text evidence="5">The sequence shown here is derived from an EMBL/GenBank/DDBJ whole genome shotgun (WGS) entry which is preliminary data.</text>
</comment>
<dbReference type="InterPro" id="IPR006179">
    <property type="entry name" value="5_nucleotidase/apyrase"/>
</dbReference>
<dbReference type="Pfam" id="PF02872">
    <property type="entry name" value="5_nucleotid_C"/>
    <property type="match status" value="1"/>
</dbReference>
<dbReference type="InterPro" id="IPR004843">
    <property type="entry name" value="Calcineurin-like_PHP"/>
</dbReference>
<dbReference type="SUPFAM" id="SSF56300">
    <property type="entry name" value="Metallo-dependent phosphatases"/>
    <property type="match status" value="1"/>
</dbReference>
<dbReference type="Gene3D" id="3.60.21.10">
    <property type="match status" value="1"/>
</dbReference>
<keyword evidence="6" id="KW-1185">Reference proteome</keyword>
<keyword evidence="1" id="KW-0732">Signal</keyword>
<keyword evidence="2" id="KW-0378">Hydrolase</keyword>
<dbReference type="PANTHER" id="PTHR11575:SF6">
    <property type="entry name" value="2',3'-CYCLIC-NUCLEOTIDE 2'-PHOSPHODIESTERASE_3'-NUCLEOTIDASE"/>
    <property type="match status" value="1"/>
</dbReference>
<gene>
    <name evidence="5" type="ORF">ACFOUO_13385</name>
</gene>
<evidence type="ECO:0000256" key="2">
    <source>
        <dbReference type="RuleBase" id="RU362119"/>
    </source>
</evidence>
<dbReference type="PRINTS" id="PR01607">
    <property type="entry name" value="APYRASEFAMLY"/>
</dbReference>
<sequence length="566" mass="63662">MLSSQSRRFIAISLSICFILVLSLSPAVQAKSHSPKEYRLTIMSTSDLHGLIMPLHYNNNSPADHGLAKIATLVKKVRKRNPEALLLDSGDTIQGSPMSYYHARVDNKPTDPMMLTMNELGYDAMAIGNHEYNYGRQVFEKAAGEARFPWLSANTLRKNTKKVYTKPYKMFKMPGGLRVGVLGLTTQFVPQWENPQHIKHLDFTDVVKTANKWVPVMKKKEKADVIFVSYHGGLEHKKGADGEIIPLPETTGENQVYQLATQVKGIDAILAGHMHTPIEDVRVNGVLITEPNKWGSHLSVVDMKLYKKKGKWKVKEKKAKLLESSTVKADPKIVKLVAPYEKKTQQFLDAPVGKIEGDMTVRDPQYTRSHDTALIQFINRVQMHYSGAKISSTSLFDNAVPGLPSEVTTRDILSTYIYPNTLKVIRVSGQDIKDALEKSSNYWKQNSGSDPLEVNPEYLSPKVQHYNYDMWEGIRYTIDVSQPVGQRIVELTDMDGQPLDMNKKYDVALNNYRAGGGGGYPMFQGKPVVKDLNIEMSELMTNYIREKGTVPAEKDDNWKITGAKLD</sequence>
<dbReference type="RefSeq" id="WP_380705628.1">
    <property type="nucleotide sequence ID" value="NZ_JBHSAP010000018.1"/>
</dbReference>
<dbReference type="InterPro" id="IPR036907">
    <property type="entry name" value="5'-Nucleotdase_C_sf"/>
</dbReference>
<feature type="domain" description="5'-Nucleotidase C-terminal" evidence="4">
    <location>
        <begin position="352"/>
        <end position="524"/>
    </location>
</feature>
<reference evidence="6" key="1">
    <citation type="journal article" date="2019" name="Int. J. Syst. Evol. Microbiol.">
        <title>The Global Catalogue of Microorganisms (GCM) 10K type strain sequencing project: providing services to taxonomists for standard genome sequencing and annotation.</title>
        <authorList>
            <consortium name="The Broad Institute Genomics Platform"/>
            <consortium name="The Broad Institute Genome Sequencing Center for Infectious Disease"/>
            <person name="Wu L."/>
            <person name="Ma J."/>
        </authorList>
    </citation>
    <scope>NUCLEOTIDE SEQUENCE [LARGE SCALE GENOMIC DNA]</scope>
    <source>
        <strain evidence="6">IBRC-M 10813</strain>
    </source>
</reference>
<dbReference type="InterPro" id="IPR029052">
    <property type="entry name" value="Metallo-depent_PP-like"/>
</dbReference>
<dbReference type="EMBL" id="JBHSAP010000018">
    <property type="protein sequence ID" value="MFC4077790.1"/>
    <property type="molecule type" value="Genomic_DNA"/>
</dbReference>
<dbReference type="PANTHER" id="PTHR11575">
    <property type="entry name" value="5'-NUCLEOTIDASE-RELATED"/>
    <property type="match status" value="1"/>
</dbReference>
<evidence type="ECO:0000313" key="6">
    <source>
        <dbReference type="Proteomes" id="UP001595843"/>
    </source>
</evidence>
<evidence type="ECO:0000313" key="5">
    <source>
        <dbReference type="EMBL" id="MFC4077790.1"/>
    </source>
</evidence>
<evidence type="ECO:0000256" key="1">
    <source>
        <dbReference type="ARBA" id="ARBA00022729"/>
    </source>
</evidence>
<keyword evidence="2" id="KW-0547">Nucleotide-binding</keyword>
<proteinExistence type="inferred from homology"/>